<name>A0ABW4R8G9_9RHOB</name>
<organism evidence="2 3">
    <name type="scientific">Paracoccus pacificus</name>
    <dbReference type="NCBI Taxonomy" id="1463598"/>
    <lineage>
        <taxon>Bacteria</taxon>
        <taxon>Pseudomonadati</taxon>
        <taxon>Pseudomonadota</taxon>
        <taxon>Alphaproteobacteria</taxon>
        <taxon>Rhodobacterales</taxon>
        <taxon>Paracoccaceae</taxon>
        <taxon>Paracoccus</taxon>
    </lineage>
</organism>
<reference evidence="3" key="1">
    <citation type="journal article" date="2019" name="Int. J. Syst. Evol. Microbiol.">
        <title>The Global Catalogue of Microorganisms (GCM) 10K type strain sequencing project: providing services to taxonomists for standard genome sequencing and annotation.</title>
        <authorList>
            <consortium name="The Broad Institute Genomics Platform"/>
            <consortium name="The Broad Institute Genome Sequencing Center for Infectious Disease"/>
            <person name="Wu L."/>
            <person name="Ma J."/>
        </authorList>
    </citation>
    <scope>NUCLEOTIDE SEQUENCE [LARGE SCALE GENOMIC DNA]</scope>
    <source>
        <strain evidence="3">CCUG 56029</strain>
    </source>
</reference>
<comment type="caution">
    <text evidence="2">The sequence shown here is derived from an EMBL/GenBank/DDBJ whole genome shotgun (WGS) entry which is preliminary data.</text>
</comment>
<sequence>MKAVLDACVLYPTILREILADVAAADLYQPVWSPRIIGEWTRAAERLGPDHGRVAGVEAALLSDRFPLAARTGGDGLADGLDLPDPADRHVVETALASGAPVIITLNMRDFPRRAMLAAGLQALHPDSFLTDLWARHPDTVTGAVTAAMEKAQRISGQAVDLRQMMGRSRLPRLGKAIRRSAEA</sequence>
<protein>
    <submittedName>
        <fullName evidence="2">RSP_2648 family PIN domain-containing protein</fullName>
    </submittedName>
</protein>
<keyword evidence="3" id="KW-1185">Reference proteome</keyword>
<dbReference type="InterPro" id="IPR029060">
    <property type="entry name" value="PIN-like_dom_sf"/>
</dbReference>
<dbReference type="Proteomes" id="UP001597213">
    <property type="component" value="Unassembled WGS sequence"/>
</dbReference>
<dbReference type="EMBL" id="JBHUEN010000031">
    <property type="protein sequence ID" value="MFD1882305.1"/>
    <property type="molecule type" value="Genomic_DNA"/>
</dbReference>
<proteinExistence type="predicted"/>
<evidence type="ECO:0000259" key="1">
    <source>
        <dbReference type="Pfam" id="PF13470"/>
    </source>
</evidence>
<dbReference type="RefSeq" id="WP_379142824.1">
    <property type="nucleotide sequence ID" value="NZ_JBHUEN010000031.1"/>
</dbReference>
<feature type="domain" description="PIN" evidence="1">
    <location>
        <begin position="2"/>
        <end position="108"/>
    </location>
</feature>
<accession>A0ABW4R8G9</accession>
<dbReference type="SUPFAM" id="SSF88723">
    <property type="entry name" value="PIN domain-like"/>
    <property type="match status" value="1"/>
</dbReference>
<evidence type="ECO:0000313" key="3">
    <source>
        <dbReference type="Proteomes" id="UP001597213"/>
    </source>
</evidence>
<dbReference type="Pfam" id="PF13470">
    <property type="entry name" value="PIN_3"/>
    <property type="match status" value="1"/>
</dbReference>
<gene>
    <name evidence="2" type="ORF">ACFSCT_11330</name>
</gene>
<evidence type="ECO:0000313" key="2">
    <source>
        <dbReference type="EMBL" id="MFD1882305.1"/>
    </source>
</evidence>
<dbReference type="InterPro" id="IPR002716">
    <property type="entry name" value="PIN_dom"/>
</dbReference>
<dbReference type="NCBIfam" id="NF046100">
    <property type="entry name" value="RSP_2648_fam_PIN"/>
    <property type="match status" value="1"/>
</dbReference>